<proteinExistence type="inferred from homology"/>
<dbReference type="Gene3D" id="3.40.470.10">
    <property type="entry name" value="Uracil-DNA glycosylase-like domain"/>
    <property type="match status" value="1"/>
</dbReference>
<dbReference type="Pfam" id="PF03167">
    <property type="entry name" value="UDG"/>
    <property type="match status" value="1"/>
</dbReference>
<organism evidence="11">
    <name type="scientific">Caldiarchaeum subterraneum</name>
    <dbReference type="NCBI Taxonomy" id="311458"/>
    <lineage>
        <taxon>Archaea</taxon>
        <taxon>Nitrososphaerota</taxon>
        <taxon>Candidatus Caldarchaeales</taxon>
        <taxon>Candidatus Caldarchaeaceae</taxon>
        <taxon>Candidatus Caldarchaeum</taxon>
    </lineage>
</organism>
<accession>A0A7C5LGB1</accession>
<dbReference type="CDD" id="cd10031">
    <property type="entry name" value="UDG-F5_TTUDGB_like"/>
    <property type="match status" value="1"/>
</dbReference>
<dbReference type="GO" id="GO:0006284">
    <property type="term" value="P:base-excision repair"/>
    <property type="evidence" value="ECO:0007669"/>
    <property type="project" value="InterPro"/>
</dbReference>
<reference evidence="11" key="1">
    <citation type="journal article" date="2020" name="mSystems">
        <title>Genome- and Community-Level Interaction Insights into Carbon Utilization and Element Cycling Functions of Hydrothermarchaeota in Hydrothermal Sediment.</title>
        <authorList>
            <person name="Zhou Z."/>
            <person name="Liu Y."/>
            <person name="Xu W."/>
            <person name="Pan J."/>
            <person name="Luo Z.H."/>
            <person name="Li M."/>
        </authorList>
    </citation>
    <scope>NUCLEOTIDE SEQUENCE [LARGE SCALE GENOMIC DNA]</scope>
    <source>
        <strain evidence="11">SpSt-1056</strain>
    </source>
</reference>
<evidence type="ECO:0000256" key="1">
    <source>
        <dbReference type="ARBA" id="ARBA00022485"/>
    </source>
</evidence>
<dbReference type="InterPro" id="IPR051536">
    <property type="entry name" value="UDG_Type-4/5"/>
</dbReference>
<protein>
    <recommendedName>
        <fullName evidence="9">Type-5 uracil-DNA glycosylase</fullName>
    </recommendedName>
</protein>
<dbReference type="GO" id="GO:0051539">
    <property type="term" value="F:4 iron, 4 sulfur cluster binding"/>
    <property type="evidence" value="ECO:0007669"/>
    <property type="project" value="UniProtKB-KW"/>
</dbReference>
<dbReference type="EMBL" id="DRWN01000055">
    <property type="protein sequence ID" value="HHK68783.1"/>
    <property type="molecule type" value="Genomic_DNA"/>
</dbReference>
<dbReference type="SUPFAM" id="SSF52141">
    <property type="entry name" value="Uracil-DNA glycosylase-like"/>
    <property type="match status" value="1"/>
</dbReference>
<evidence type="ECO:0000256" key="6">
    <source>
        <dbReference type="ARBA" id="ARBA00023014"/>
    </source>
</evidence>
<feature type="domain" description="Uracil-DNA glycosylase-like" evidence="10">
    <location>
        <begin position="45"/>
        <end position="222"/>
    </location>
</feature>
<keyword evidence="5" id="KW-0408">Iron</keyword>
<dbReference type="GO" id="GO:0033958">
    <property type="term" value="F:DNA-deoxyinosine glycosylase activity"/>
    <property type="evidence" value="ECO:0007669"/>
    <property type="project" value="InterPro"/>
</dbReference>
<dbReference type="SMART" id="SM00986">
    <property type="entry name" value="UDG"/>
    <property type="match status" value="1"/>
</dbReference>
<evidence type="ECO:0000256" key="5">
    <source>
        <dbReference type="ARBA" id="ARBA00023004"/>
    </source>
</evidence>
<evidence type="ECO:0000256" key="2">
    <source>
        <dbReference type="ARBA" id="ARBA00022723"/>
    </source>
</evidence>
<evidence type="ECO:0000259" key="10">
    <source>
        <dbReference type="SMART" id="SM00986"/>
    </source>
</evidence>
<gene>
    <name evidence="11" type="ORF">ENM11_06500</name>
</gene>
<dbReference type="GO" id="GO:0004844">
    <property type="term" value="F:uracil DNA N-glycosylase activity"/>
    <property type="evidence" value="ECO:0007669"/>
    <property type="project" value="InterPro"/>
</dbReference>
<evidence type="ECO:0000256" key="3">
    <source>
        <dbReference type="ARBA" id="ARBA00022763"/>
    </source>
</evidence>
<sequence length="230" mass="25772">MSLDDLNARIISCRLCPRLVRHREKAAENPPPRYRLEKYWAKPLPGFGDVNARLLVIGLAPAAHGGNRTGRMFTGDSSGNTLMKSLYRAGFANIDRSENRDDGLILKDAYLTAVVRCAPPGNKPNSSEVNNCVQYLAEELRLLDKVKVCVTLGRLAFSTYIRLLRREGFLQSRRLVFRHGAVYKLEGTLYGRQIPTLIASYHPSRQNTNTGRLTQRMLDAVFLKAKAIVG</sequence>
<dbReference type="InterPro" id="IPR005122">
    <property type="entry name" value="Uracil-DNA_glycosylase-like"/>
</dbReference>
<name>A0A7C5LGB1_CALS0</name>
<evidence type="ECO:0000313" key="11">
    <source>
        <dbReference type="EMBL" id="HHK68783.1"/>
    </source>
</evidence>
<dbReference type="InterPro" id="IPR036895">
    <property type="entry name" value="Uracil-DNA_glycosylase-like_sf"/>
</dbReference>
<evidence type="ECO:0000256" key="7">
    <source>
        <dbReference type="ARBA" id="ARBA00023204"/>
    </source>
</evidence>
<keyword evidence="7" id="KW-0234">DNA repair</keyword>
<dbReference type="AlphaFoldDB" id="A0A7C5LGB1"/>
<evidence type="ECO:0000256" key="8">
    <source>
        <dbReference type="ARBA" id="ARBA00023779"/>
    </source>
</evidence>
<keyword evidence="4" id="KW-0378">Hydrolase</keyword>
<dbReference type="SMART" id="SM00987">
    <property type="entry name" value="UreE_C"/>
    <property type="match status" value="1"/>
</dbReference>
<comment type="similarity">
    <text evidence="8">Belongs to the uracil-DNA glycosylase (UDG) superfamily. Type 5 (UDGb) family.</text>
</comment>
<comment type="caution">
    <text evidence="11">The sequence shown here is derived from an EMBL/GenBank/DDBJ whole genome shotgun (WGS) entry which is preliminary data.</text>
</comment>
<keyword evidence="3" id="KW-0227">DNA damage</keyword>
<keyword evidence="6" id="KW-0411">Iron-sulfur</keyword>
<dbReference type="InterPro" id="IPR044147">
    <property type="entry name" value="UdgB-like"/>
</dbReference>
<evidence type="ECO:0000256" key="9">
    <source>
        <dbReference type="ARBA" id="ARBA00023887"/>
    </source>
</evidence>
<evidence type="ECO:0000256" key="4">
    <source>
        <dbReference type="ARBA" id="ARBA00022801"/>
    </source>
</evidence>
<keyword evidence="1" id="KW-0004">4Fe-4S</keyword>
<dbReference type="PANTHER" id="PTHR33693">
    <property type="entry name" value="TYPE-5 URACIL-DNA GLYCOSYLASE"/>
    <property type="match status" value="1"/>
</dbReference>
<keyword evidence="2" id="KW-0479">Metal-binding</keyword>
<dbReference type="PANTHER" id="PTHR33693:SF3">
    <property type="entry name" value="TYPE-5 URACIL-DNA GLYCOSYLASE"/>
    <property type="match status" value="1"/>
</dbReference>
<dbReference type="GO" id="GO:0046872">
    <property type="term" value="F:metal ion binding"/>
    <property type="evidence" value="ECO:0007669"/>
    <property type="project" value="UniProtKB-KW"/>
</dbReference>